<proteinExistence type="predicted"/>
<accession>A0ABS1BGE3</accession>
<evidence type="ECO:0000313" key="5">
    <source>
        <dbReference type="Proteomes" id="UP000660024"/>
    </source>
</evidence>
<keyword evidence="5" id="KW-1185">Reference proteome</keyword>
<reference evidence="4 5" key="1">
    <citation type="submission" date="2020-12" db="EMBL/GenBank/DDBJ databases">
        <title>Bacterial novel species Pedobacter sp. SD-b isolated from soil.</title>
        <authorList>
            <person name="Jung H.-Y."/>
        </authorList>
    </citation>
    <scope>NUCLEOTIDE SEQUENCE [LARGE SCALE GENOMIC DNA]</scope>
    <source>
        <strain evidence="4 5">SD-b</strain>
    </source>
</reference>
<feature type="domain" description="Alginate lyase" evidence="3">
    <location>
        <begin position="56"/>
        <end position="330"/>
    </location>
</feature>
<dbReference type="Pfam" id="PF05426">
    <property type="entry name" value="Alginate_lyase"/>
    <property type="match status" value="1"/>
</dbReference>
<dbReference type="EMBL" id="JAEHFY010000003">
    <property type="protein sequence ID" value="MBK0381938.1"/>
    <property type="molecule type" value="Genomic_DNA"/>
</dbReference>
<protein>
    <submittedName>
        <fullName evidence="4">Alginate lyase family protein</fullName>
    </submittedName>
</protein>
<gene>
    <name evidence="4" type="ORF">I5M32_03115</name>
</gene>
<name>A0ABS1BGE3_9SPHI</name>
<dbReference type="RefSeq" id="WP_200584719.1">
    <property type="nucleotide sequence ID" value="NZ_JAEHFY010000003.1"/>
</dbReference>
<organism evidence="4 5">
    <name type="scientific">Pedobacter segetis</name>
    <dbReference type="NCBI Taxonomy" id="2793069"/>
    <lineage>
        <taxon>Bacteria</taxon>
        <taxon>Pseudomonadati</taxon>
        <taxon>Bacteroidota</taxon>
        <taxon>Sphingobacteriia</taxon>
        <taxon>Sphingobacteriales</taxon>
        <taxon>Sphingobacteriaceae</taxon>
        <taxon>Pedobacter</taxon>
    </lineage>
</organism>
<comment type="caution">
    <text evidence="4">The sequence shown here is derived from an EMBL/GenBank/DDBJ whole genome shotgun (WGS) entry which is preliminary data.</text>
</comment>
<evidence type="ECO:0000256" key="2">
    <source>
        <dbReference type="ARBA" id="ARBA00023239"/>
    </source>
</evidence>
<dbReference type="Proteomes" id="UP000660024">
    <property type="component" value="Unassembled WGS sequence"/>
</dbReference>
<dbReference type="Gene3D" id="1.50.10.100">
    <property type="entry name" value="Chondroitin AC/alginate lyase"/>
    <property type="match status" value="1"/>
</dbReference>
<evidence type="ECO:0000256" key="1">
    <source>
        <dbReference type="ARBA" id="ARBA00022729"/>
    </source>
</evidence>
<dbReference type="InterPro" id="IPR008397">
    <property type="entry name" value="Alginate_lyase_dom"/>
</dbReference>
<dbReference type="SUPFAM" id="SSF48230">
    <property type="entry name" value="Chondroitin AC/alginate lyase"/>
    <property type="match status" value="1"/>
</dbReference>
<keyword evidence="1" id="KW-0732">Signal</keyword>
<dbReference type="InterPro" id="IPR008929">
    <property type="entry name" value="Chondroitin_lyas"/>
</dbReference>
<keyword evidence="2 4" id="KW-0456">Lyase</keyword>
<dbReference type="GO" id="GO:0016829">
    <property type="term" value="F:lyase activity"/>
    <property type="evidence" value="ECO:0007669"/>
    <property type="project" value="UniProtKB-KW"/>
</dbReference>
<evidence type="ECO:0000313" key="4">
    <source>
        <dbReference type="EMBL" id="MBK0381938.1"/>
    </source>
</evidence>
<sequence>MRLIIIIIILTSFSFHQLQAKESVNLYLKDTVVNNTEKLKIIKAAENALTIHSFSVMNKTGIAASGNKHDYYSLAPYFWPNPKTKDGLPYIRKDGQVNPEARTNATDFQEWENFIQAVSSLRKGYEITKEKKYALKQKDLIATWFLNDETRMNPNLDYAQGIKGVNTGRQFGIIEFGGIEEVMKDVILLKKEEIIDDKFKSDFDKWLGEYADWLQNSDFGKLEASATNNHGTTFDIQLANLLIYINNLDKLRQLLEEVKTKRIAQQIDADGKQPEELTRTKAYSYSLLNLNALTQLALLGKKYGVDIWNYQSPQGGSMRKAYDFLIPYLDKDWPYQQIVPIADSRKKLLKMLDTVGKEFNQLDYLKIVKKHSKQ</sequence>
<evidence type="ECO:0000259" key="3">
    <source>
        <dbReference type="Pfam" id="PF05426"/>
    </source>
</evidence>